<name>A0ACB0YG50_MELEN</name>
<evidence type="ECO:0000313" key="1">
    <source>
        <dbReference type="EMBL" id="CAK5045264.1"/>
    </source>
</evidence>
<protein>
    <submittedName>
        <fullName evidence="1">Uncharacterized protein</fullName>
    </submittedName>
</protein>
<dbReference type="EMBL" id="CAVMJV010000011">
    <property type="protein sequence ID" value="CAK5045264.1"/>
    <property type="molecule type" value="Genomic_DNA"/>
</dbReference>
<reference evidence="1" key="1">
    <citation type="submission" date="2023-11" db="EMBL/GenBank/DDBJ databases">
        <authorList>
            <person name="Poullet M."/>
        </authorList>
    </citation>
    <scope>NUCLEOTIDE SEQUENCE</scope>
    <source>
        <strain evidence="1">E1834</strain>
    </source>
</reference>
<gene>
    <name evidence="1" type="ORF">MENTE1834_LOCUS11732</name>
</gene>
<accession>A0ACB0YG50</accession>
<keyword evidence="2" id="KW-1185">Reference proteome</keyword>
<dbReference type="Proteomes" id="UP001497535">
    <property type="component" value="Unassembled WGS sequence"/>
</dbReference>
<organism evidence="1 2">
    <name type="scientific">Meloidogyne enterolobii</name>
    <name type="common">Root-knot nematode worm</name>
    <name type="synonym">Meloidogyne mayaguensis</name>
    <dbReference type="NCBI Taxonomy" id="390850"/>
    <lineage>
        <taxon>Eukaryota</taxon>
        <taxon>Metazoa</taxon>
        <taxon>Ecdysozoa</taxon>
        <taxon>Nematoda</taxon>
        <taxon>Chromadorea</taxon>
        <taxon>Rhabditida</taxon>
        <taxon>Tylenchina</taxon>
        <taxon>Tylenchomorpha</taxon>
        <taxon>Tylenchoidea</taxon>
        <taxon>Meloidogynidae</taxon>
        <taxon>Meloidogyninae</taxon>
        <taxon>Meloidogyne</taxon>
    </lineage>
</organism>
<proteinExistence type="predicted"/>
<comment type="caution">
    <text evidence="1">The sequence shown here is derived from an EMBL/GenBank/DDBJ whole genome shotgun (WGS) entry which is preliminary data.</text>
</comment>
<sequence>MLLRALLTCMLTPSLFLVLHACICILLMLRRGDNPLSIFGKGEIATSHQILRA</sequence>
<evidence type="ECO:0000313" key="2">
    <source>
        <dbReference type="Proteomes" id="UP001497535"/>
    </source>
</evidence>